<evidence type="ECO:0000259" key="1">
    <source>
        <dbReference type="Pfam" id="PF12697"/>
    </source>
</evidence>
<sequence length="378" mass="41475">MKSFSSEDQAIRIICTKHFHQTLWLPENANHAKLKVTYSTTTNFGNISLPAILFIGPMFGTRYSSLHFDKLARDCGVRLICVDRPGFGGSTSVTIDVRMRIWLETVPALLQRLDVRHVAMVTHSAGAVYTLNTLFHHRSFLDPKAPYVAFLVIAPYVPMAHSGATLPTIAAKLPTNVLDCWAGLNTFINNKILPSASWSGGIISSTAALLSSTASTDVPGAETSTSTTPFEQYGFDEDTAKLIQKLSSKYQFAESTTGANEEAKLCLRRCDDADWGEAADYSGCIRKIAVKEAALSSREPNAAKVSVEAFFGGSDVMIAKRGQEYFEKCWQSDEVKGKVDFATSTFPDANHDSVLIDQKRGALKIVFERIVQLSRDRG</sequence>
<dbReference type="EMBL" id="JAVRRG010000081">
    <property type="protein sequence ID" value="KAK5089296.1"/>
    <property type="molecule type" value="Genomic_DNA"/>
</dbReference>
<gene>
    <name evidence="2" type="ORF">LTR24_006365</name>
</gene>
<evidence type="ECO:0000313" key="3">
    <source>
        <dbReference type="Proteomes" id="UP001345013"/>
    </source>
</evidence>
<organism evidence="2 3">
    <name type="scientific">Lithohypha guttulata</name>
    <dbReference type="NCBI Taxonomy" id="1690604"/>
    <lineage>
        <taxon>Eukaryota</taxon>
        <taxon>Fungi</taxon>
        <taxon>Dikarya</taxon>
        <taxon>Ascomycota</taxon>
        <taxon>Pezizomycotina</taxon>
        <taxon>Eurotiomycetes</taxon>
        <taxon>Chaetothyriomycetidae</taxon>
        <taxon>Chaetothyriales</taxon>
        <taxon>Trichomeriaceae</taxon>
        <taxon>Lithohypha</taxon>
    </lineage>
</organism>
<dbReference type="InterPro" id="IPR000073">
    <property type="entry name" value="AB_hydrolase_1"/>
</dbReference>
<dbReference type="SUPFAM" id="SSF53474">
    <property type="entry name" value="alpha/beta-Hydrolases"/>
    <property type="match status" value="1"/>
</dbReference>
<feature type="domain" description="AB hydrolase-1" evidence="1">
    <location>
        <begin position="64"/>
        <end position="161"/>
    </location>
</feature>
<keyword evidence="3" id="KW-1185">Reference proteome</keyword>
<accession>A0ABR0K6L0</accession>
<protein>
    <recommendedName>
        <fullName evidence="1">AB hydrolase-1 domain-containing protein</fullName>
    </recommendedName>
</protein>
<evidence type="ECO:0000313" key="2">
    <source>
        <dbReference type="EMBL" id="KAK5089296.1"/>
    </source>
</evidence>
<reference evidence="2 3" key="1">
    <citation type="submission" date="2023-08" db="EMBL/GenBank/DDBJ databases">
        <title>Black Yeasts Isolated from many extreme environments.</title>
        <authorList>
            <person name="Coleine C."/>
            <person name="Stajich J.E."/>
            <person name="Selbmann L."/>
        </authorList>
    </citation>
    <scope>NUCLEOTIDE SEQUENCE [LARGE SCALE GENOMIC DNA]</scope>
    <source>
        <strain evidence="2 3">CCFEE 5885</strain>
    </source>
</reference>
<dbReference type="Proteomes" id="UP001345013">
    <property type="component" value="Unassembled WGS sequence"/>
</dbReference>
<dbReference type="InterPro" id="IPR029058">
    <property type="entry name" value="AB_hydrolase_fold"/>
</dbReference>
<dbReference type="Pfam" id="PF12697">
    <property type="entry name" value="Abhydrolase_6"/>
    <property type="match status" value="1"/>
</dbReference>
<name>A0ABR0K6L0_9EURO</name>
<dbReference type="Gene3D" id="3.40.50.1820">
    <property type="entry name" value="alpha/beta hydrolase"/>
    <property type="match status" value="1"/>
</dbReference>
<comment type="caution">
    <text evidence="2">The sequence shown here is derived from an EMBL/GenBank/DDBJ whole genome shotgun (WGS) entry which is preliminary data.</text>
</comment>
<proteinExistence type="predicted"/>